<feature type="transmembrane region" description="Helical" evidence="8">
    <location>
        <begin position="231"/>
        <end position="260"/>
    </location>
</feature>
<feature type="transmembrane region" description="Helical" evidence="8">
    <location>
        <begin position="79"/>
        <end position="97"/>
    </location>
</feature>
<keyword evidence="7 8" id="KW-0472">Membrane</keyword>
<evidence type="ECO:0000256" key="5">
    <source>
        <dbReference type="ARBA" id="ARBA00022692"/>
    </source>
</evidence>
<comment type="similarity">
    <text evidence="2">Belongs to the binding-protein-dependent transport system permease family. FecCD subfamily.</text>
</comment>
<dbReference type="PANTHER" id="PTHR30472:SF19">
    <property type="entry name" value="PETROBACTIN IMPORT SYSTEM PERMEASE PROTEIN YCLO"/>
    <property type="match status" value="1"/>
</dbReference>
<evidence type="ECO:0000256" key="6">
    <source>
        <dbReference type="ARBA" id="ARBA00022989"/>
    </source>
</evidence>
<dbReference type="Pfam" id="PF01032">
    <property type="entry name" value="FecCD"/>
    <property type="match status" value="1"/>
</dbReference>
<feature type="transmembrane region" description="Helical" evidence="8">
    <location>
        <begin position="136"/>
        <end position="158"/>
    </location>
</feature>
<dbReference type="Gene3D" id="1.10.3470.10">
    <property type="entry name" value="ABC transporter involved in vitamin B12 uptake, BtuC"/>
    <property type="match status" value="1"/>
</dbReference>
<comment type="subcellular location">
    <subcellularLocation>
        <location evidence="1">Cell membrane</location>
        <topology evidence="1">Multi-pass membrane protein</topology>
    </subcellularLocation>
</comment>
<feature type="transmembrane region" description="Helical" evidence="8">
    <location>
        <begin position="49"/>
        <end position="67"/>
    </location>
</feature>
<keyword evidence="10" id="KW-1185">Reference proteome</keyword>
<evidence type="ECO:0000256" key="7">
    <source>
        <dbReference type="ARBA" id="ARBA00023136"/>
    </source>
</evidence>
<name>A0A1M7HT27_9RHOB</name>
<dbReference type="AlphaFoldDB" id="A0A1M7HT27"/>
<evidence type="ECO:0000256" key="4">
    <source>
        <dbReference type="ARBA" id="ARBA00022475"/>
    </source>
</evidence>
<dbReference type="RefSeq" id="WP_084729288.1">
    <property type="nucleotide sequence ID" value="NZ_BMLR01000013.1"/>
</dbReference>
<evidence type="ECO:0000313" key="9">
    <source>
        <dbReference type="EMBL" id="SHM31625.1"/>
    </source>
</evidence>
<dbReference type="EMBL" id="FRBR01000013">
    <property type="protein sequence ID" value="SHM31625.1"/>
    <property type="molecule type" value="Genomic_DNA"/>
</dbReference>
<dbReference type="InterPro" id="IPR000522">
    <property type="entry name" value="ABC_transptr_permease_BtuC"/>
</dbReference>
<dbReference type="OrthoDB" id="9796260at2"/>
<feature type="transmembrane region" description="Helical" evidence="8">
    <location>
        <begin position="272"/>
        <end position="291"/>
    </location>
</feature>
<keyword evidence="3" id="KW-0813">Transport</keyword>
<keyword evidence="5 8" id="KW-0812">Transmembrane</keyword>
<feature type="transmembrane region" description="Helical" evidence="8">
    <location>
        <begin position="109"/>
        <end position="129"/>
    </location>
</feature>
<organism evidence="9 10">
    <name type="scientific">Roseovarius pacificus</name>
    <dbReference type="NCBI Taxonomy" id="337701"/>
    <lineage>
        <taxon>Bacteria</taxon>
        <taxon>Pseudomonadati</taxon>
        <taxon>Pseudomonadota</taxon>
        <taxon>Alphaproteobacteria</taxon>
        <taxon>Rhodobacterales</taxon>
        <taxon>Roseobacteraceae</taxon>
        <taxon>Roseovarius</taxon>
    </lineage>
</organism>
<evidence type="ECO:0000256" key="8">
    <source>
        <dbReference type="SAM" id="Phobius"/>
    </source>
</evidence>
<evidence type="ECO:0000313" key="10">
    <source>
        <dbReference type="Proteomes" id="UP000183974"/>
    </source>
</evidence>
<proteinExistence type="inferred from homology"/>
<dbReference type="PANTHER" id="PTHR30472">
    <property type="entry name" value="FERRIC ENTEROBACTIN TRANSPORT SYSTEM PERMEASE PROTEIN"/>
    <property type="match status" value="1"/>
</dbReference>
<evidence type="ECO:0000256" key="1">
    <source>
        <dbReference type="ARBA" id="ARBA00004651"/>
    </source>
</evidence>
<keyword evidence="4" id="KW-1003">Cell membrane</keyword>
<feature type="transmembrane region" description="Helical" evidence="8">
    <location>
        <begin position="297"/>
        <end position="318"/>
    </location>
</feature>
<reference evidence="9 10" key="1">
    <citation type="submission" date="2016-11" db="EMBL/GenBank/DDBJ databases">
        <authorList>
            <person name="Jaros S."/>
            <person name="Januszkiewicz K."/>
            <person name="Wedrychowicz H."/>
        </authorList>
    </citation>
    <scope>NUCLEOTIDE SEQUENCE [LARGE SCALE GENOMIC DNA]</scope>
    <source>
        <strain evidence="9 10">DSM 29589</strain>
    </source>
</reference>
<dbReference type="InterPro" id="IPR037294">
    <property type="entry name" value="ABC_BtuC-like"/>
</dbReference>
<protein>
    <submittedName>
        <fullName evidence="9">Iron complex transport system permease protein</fullName>
    </submittedName>
</protein>
<dbReference type="GO" id="GO:0033214">
    <property type="term" value="P:siderophore-iron import into cell"/>
    <property type="evidence" value="ECO:0007669"/>
    <property type="project" value="TreeGrafter"/>
</dbReference>
<dbReference type="GO" id="GO:0022857">
    <property type="term" value="F:transmembrane transporter activity"/>
    <property type="evidence" value="ECO:0007669"/>
    <property type="project" value="InterPro"/>
</dbReference>
<dbReference type="SUPFAM" id="SSF81345">
    <property type="entry name" value="ABC transporter involved in vitamin B12 uptake, BtuC"/>
    <property type="match status" value="1"/>
</dbReference>
<dbReference type="STRING" id="337701.SAMN05444398_11391"/>
<sequence>MMSPADRSMRARVLITGTTALCAGLILAFLTIGATGDWGFVLSFRGDRLITIALVAWAVPFSTVLFHTLSNNQILTPSIMGFDALFVLIQTLGVFLLGSAEVGAMDSRLVFAGELAVMTLFSVGLYRLLYARMTRLLELLLLVGIICGVLFRSVAGLLQRLIDPGEFLVLQDRIFASFSGASSSEQLSAAVLIGLSSAWAWYRLPAIDAMLLGRDGSIAVGVDHKRLSLEIFLIVTFQVAATTALVGPITFFGLLVVHLAYRLLPGAPHGMLIPLSILLGSVLLVGAQVLLERLLGFIGTVSMIVEFVGGVVFVLLLIGGRR</sequence>
<dbReference type="Proteomes" id="UP000183974">
    <property type="component" value="Unassembled WGS sequence"/>
</dbReference>
<dbReference type="GO" id="GO:0005886">
    <property type="term" value="C:plasma membrane"/>
    <property type="evidence" value="ECO:0007669"/>
    <property type="project" value="UniProtKB-SubCell"/>
</dbReference>
<accession>A0A1M7HT27</accession>
<gene>
    <name evidence="9" type="ORF">SAMN05444398_11391</name>
</gene>
<evidence type="ECO:0000256" key="2">
    <source>
        <dbReference type="ARBA" id="ARBA00007935"/>
    </source>
</evidence>
<keyword evidence="6 8" id="KW-1133">Transmembrane helix</keyword>
<evidence type="ECO:0000256" key="3">
    <source>
        <dbReference type="ARBA" id="ARBA00022448"/>
    </source>
</evidence>